<dbReference type="Proteomes" id="UP000663923">
    <property type="component" value="Chromosome"/>
</dbReference>
<dbReference type="InterPro" id="IPR013783">
    <property type="entry name" value="Ig-like_fold"/>
</dbReference>
<evidence type="ECO:0000313" key="2">
    <source>
        <dbReference type="EMBL" id="QTD57800.1"/>
    </source>
</evidence>
<sequence>MDPNTGVISGTIDSNASQPAGGIYTVVITADDGNGGTVDQSFTWTITNPPPVAVNDTASTSEDLPVNIPVLGNDNDPDGDTLTVTTASAANGTVVIQPNGTIDYTPDPDFNGTDTITYTISDGNGGTSTATVAVTVGAVNDPPVAVNDTAVTEEEEPVTIPVLSNDSDVDGDPLTVTSATAPNGTVVINPDGTVTYTPDPDFNGTDTITYVISDGQGGTATATVAVTVNPVNDAPVAVDDIATTPEDTPVTLNVLGNDTDVDGDPLTVTGATSPDGQVTINPDGTVTFTPNPNFNGTTTVTYTVSDGNGGTATATVTLTVDPVNDAPIATPDVGQTDEDTPITVSVLDNDIDADGDPLTITAATAPNGMVVINPDGTVTYTPNPNFNGTDTITYTVSDGNGGFATTTATITVNPVNDMPVAVNDNVSTPEDAPVTIPVLGNDTDADGDPLAVTDATSPDGMVVVNPDGTITFTPNPNFNGPTTITYTVSDGQGGTSTATVTVNVTPVNDPPAVVPSEAATPEDTPVTLSPLGNASDVDGDPLTIISATSPNGTVTINPDGTITYTPDPNFNGTDVITYQVSDGNGGFTTATITVTVSPVNDPPIAANDIADTDEERPLVIPVLANDVDLDGDPLTVTNATAANGTIVINPDGTITYTPNVDFFGTDTITYTISDGNGGTSTATVAVTVRNTNEVPVDGNEEVFGIGGAETIIDVLANGTDPDGDPLSVFTAKVDIGTVVINPDGTISHFADPEFQGVATITYIVSDGQGGFVESTATVIVTQANANVNELLGNPGIGYPDSELPGTTVNPVNQFITTPLIIDDTANSFRSLNNTPDLNGSRPLLTAVNGLRPLNGMGELDVDGSPIGEVVDQLDQIRDLRFGADRLFDPRFGDFLVEGLTGFSVRQLSTGSDQVMIESVVRDRVIYMEVRDIGADSDPRITEYQLRTRDGSPLPGWIRMDARGLAIIERPVDAETVRLIVRAIRADGQVIEIPVIVQGATGEIQIDEGRELSQNMNGAAPLGSAMAMADASVADETAQLLAAFKS</sequence>
<proteinExistence type="predicted"/>
<dbReference type="Gene3D" id="2.60.40.2810">
    <property type="match status" value="8"/>
</dbReference>
<keyword evidence="3" id="KW-1185">Reference proteome</keyword>
<dbReference type="SUPFAM" id="SSF49313">
    <property type="entry name" value="Cadherin-like"/>
    <property type="match status" value="5"/>
</dbReference>
<reference evidence="2 3" key="1">
    <citation type="submission" date="2021-03" db="EMBL/GenBank/DDBJ databases">
        <title>Complete genome of Parasphingorhabdus_sp.JHSY0214.</title>
        <authorList>
            <person name="Yoo J.H."/>
            <person name="Bae J.W."/>
        </authorList>
    </citation>
    <scope>NUCLEOTIDE SEQUENCE [LARGE SCALE GENOMIC DNA]</scope>
    <source>
        <strain evidence="2 3">JHSY0214</strain>
    </source>
</reference>
<organism evidence="2 3">
    <name type="scientific">Parasphingorhabdus cellanae</name>
    <dbReference type="NCBI Taxonomy" id="2806553"/>
    <lineage>
        <taxon>Bacteria</taxon>
        <taxon>Pseudomonadati</taxon>
        <taxon>Pseudomonadota</taxon>
        <taxon>Alphaproteobacteria</taxon>
        <taxon>Sphingomonadales</taxon>
        <taxon>Sphingomonadaceae</taxon>
        <taxon>Parasphingorhabdus</taxon>
    </lineage>
</organism>
<dbReference type="Gene3D" id="2.60.40.10">
    <property type="entry name" value="Immunoglobulins"/>
    <property type="match status" value="1"/>
</dbReference>
<feature type="domain" description="Cadherin-like" evidence="1">
    <location>
        <begin position="710"/>
        <end position="781"/>
    </location>
</feature>
<dbReference type="InterPro" id="IPR015919">
    <property type="entry name" value="Cadherin-like_sf"/>
</dbReference>
<dbReference type="PANTHER" id="PTHR34720">
    <property type="entry name" value="MICROCYSTIN DEPENDENT PROTEIN"/>
    <property type="match status" value="1"/>
</dbReference>
<accession>A0ABX7T9T2</accession>
<evidence type="ECO:0000259" key="1">
    <source>
        <dbReference type="Pfam" id="PF17892"/>
    </source>
</evidence>
<dbReference type="PANTHER" id="PTHR34720:SF9">
    <property type="entry name" value="BLR4714 PROTEIN"/>
    <property type="match status" value="1"/>
</dbReference>
<dbReference type="NCBIfam" id="NF012211">
    <property type="entry name" value="tand_rpt_95"/>
    <property type="match status" value="8"/>
</dbReference>
<name>A0ABX7T9T2_9SPHN</name>
<dbReference type="EMBL" id="CP071794">
    <property type="protein sequence ID" value="QTD57800.1"/>
    <property type="molecule type" value="Genomic_DNA"/>
</dbReference>
<dbReference type="Pfam" id="PF17892">
    <property type="entry name" value="Cadherin_5"/>
    <property type="match status" value="1"/>
</dbReference>
<dbReference type="Pfam" id="PF05345">
    <property type="entry name" value="He_PIG"/>
    <property type="match status" value="1"/>
</dbReference>
<gene>
    <name evidence="2" type="ORF">J4G78_09970</name>
</gene>
<evidence type="ECO:0000313" key="3">
    <source>
        <dbReference type="Proteomes" id="UP000663923"/>
    </source>
</evidence>
<dbReference type="InterPro" id="IPR041690">
    <property type="entry name" value="Cadherin_5"/>
</dbReference>
<protein>
    <submittedName>
        <fullName evidence="2">Tandem-95 repeat protein</fullName>
    </submittedName>
</protein>
<dbReference type="Pfam" id="PF17963">
    <property type="entry name" value="Big_9"/>
    <property type="match status" value="7"/>
</dbReference>